<dbReference type="SUPFAM" id="SSF50494">
    <property type="entry name" value="Trypsin-like serine proteases"/>
    <property type="match status" value="1"/>
</dbReference>
<dbReference type="Gene3D" id="2.40.10.10">
    <property type="entry name" value="Trypsin-like serine proteases"/>
    <property type="match status" value="2"/>
</dbReference>
<dbReference type="Proteomes" id="UP001422759">
    <property type="component" value="Unassembled WGS sequence"/>
</dbReference>
<dbReference type="RefSeq" id="WP_344462458.1">
    <property type="nucleotide sequence ID" value="NZ_BAAANT010000007.1"/>
</dbReference>
<name>A0ABN2Z5B7_9ACTN</name>
<reference evidence="4 5" key="1">
    <citation type="journal article" date="2019" name="Int. J. Syst. Evol. Microbiol.">
        <title>The Global Catalogue of Microorganisms (GCM) 10K type strain sequencing project: providing services to taxonomists for standard genome sequencing and annotation.</title>
        <authorList>
            <consortium name="The Broad Institute Genomics Platform"/>
            <consortium name="The Broad Institute Genome Sequencing Center for Infectious Disease"/>
            <person name="Wu L."/>
            <person name="Ma J."/>
        </authorList>
    </citation>
    <scope>NUCLEOTIDE SEQUENCE [LARGE SCALE GENOMIC DNA]</scope>
    <source>
        <strain evidence="4 5">JCM 14560</strain>
    </source>
</reference>
<sequence length="261" mass="27098">MARVRPGATTAARRLTAAPAATAAVAALLIAAGTSCSPSGQPQAHSTPSSRPAEPGGTSNRVGTLFQDALNGPRGCTASIVHSPHRNLLVTAAHCVYTASQGQLDNLVFAPGYRNGEAPYGTWKAIATTVDPHWTAGGDPEYDVAFLALDAQDGRQIEDVLGGNPLGTDAGFGLPVSVTGYPNDSQNPITCAGRTSKYSATQERFDCYGYTDGTSGSPWLTSDGKVVGVIGGYQQGGDTEQTSYSITFDHRVTDLYRQATA</sequence>
<evidence type="ECO:0000256" key="2">
    <source>
        <dbReference type="SAM" id="MobiDB-lite"/>
    </source>
</evidence>
<protein>
    <recommendedName>
        <fullName evidence="6">V8-like Glu-specific endopeptidase</fullName>
    </recommendedName>
</protein>
<dbReference type="EMBL" id="BAAANT010000007">
    <property type="protein sequence ID" value="GAA2137013.1"/>
    <property type="molecule type" value="Genomic_DNA"/>
</dbReference>
<feature type="signal peptide" evidence="3">
    <location>
        <begin position="1"/>
        <end position="23"/>
    </location>
</feature>
<dbReference type="InterPro" id="IPR018114">
    <property type="entry name" value="TRYPSIN_HIS"/>
</dbReference>
<dbReference type="InterPro" id="IPR043504">
    <property type="entry name" value="Peptidase_S1_PA_chymotrypsin"/>
</dbReference>
<evidence type="ECO:0000256" key="1">
    <source>
        <dbReference type="ARBA" id="ARBA00022729"/>
    </source>
</evidence>
<accession>A0ABN2Z5B7</accession>
<dbReference type="PANTHER" id="PTHR15462:SF8">
    <property type="entry name" value="SERINE PROTEASE"/>
    <property type="match status" value="1"/>
</dbReference>
<comment type="caution">
    <text evidence="4">The sequence shown here is derived from an EMBL/GenBank/DDBJ whole genome shotgun (WGS) entry which is preliminary data.</text>
</comment>
<evidence type="ECO:0000256" key="3">
    <source>
        <dbReference type="SAM" id="SignalP"/>
    </source>
</evidence>
<evidence type="ECO:0008006" key="6">
    <source>
        <dbReference type="Google" id="ProtNLM"/>
    </source>
</evidence>
<keyword evidence="1 3" id="KW-0732">Signal</keyword>
<evidence type="ECO:0000313" key="4">
    <source>
        <dbReference type="EMBL" id="GAA2137013.1"/>
    </source>
</evidence>
<dbReference type="InterPro" id="IPR050966">
    <property type="entry name" value="Glutamyl_endopeptidase"/>
</dbReference>
<dbReference type="PANTHER" id="PTHR15462">
    <property type="entry name" value="SERINE PROTEASE"/>
    <property type="match status" value="1"/>
</dbReference>
<dbReference type="PROSITE" id="PS00134">
    <property type="entry name" value="TRYPSIN_HIS"/>
    <property type="match status" value="1"/>
</dbReference>
<feature type="compositionally biased region" description="Polar residues" evidence="2">
    <location>
        <begin position="37"/>
        <end position="50"/>
    </location>
</feature>
<organism evidence="4 5">
    <name type="scientific">Kitasatospora kazusensis</name>
    <dbReference type="NCBI Taxonomy" id="407974"/>
    <lineage>
        <taxon>Bacteria</taxon>
        <taxon>Bacillati</taxon>
        <taxon>Actinomycetota</taxon>
        <taxon>Actinomycetes</taxon>
        <taxon>Kitasatosporales</taxon>
        <taxon>Streptomycetaceae</taxon>
        <taxon>Kitasatospora</taxon>
    </lineage>
</organism>
<feature type="region of interest" description="Disordered" evidence="2">
    <location>
        <begin position="37"/>
        <end position="66"/>
    </location>
</feature>
<dbReference type="InterPro" id="IPR009003">
    <property type="entry name" value="Peptidase_S1_PA"/>
</dbReference>
<proteinExistence type="predicted"/>
<feature type="chain" id="PRO_5046648853" description="V8-like Glu-specific endopeptidase" evidence="3">
    <location>
        <begin position="24"/>
        <end position="261"/>
    </location>
</feature>
<dbReference type="Pfam" id="PF13365">
    <property type="entry name" value="Trypsin_2"/>
    <property type="match status" value="1"/>
</dbReference>
<keyword evidence="5" id="KW-1185">Reference proteome</keyword>
<evidence type="ECO:0000313" key="5">
    <source>
        <dbReference type="Proteomes" id="UP001422759"/>
    </source>
</evidence>
<gene>
    <name evidence="4" type="ORF">GCM10009760_16980</name>
</gene>